<evidence type="ECO:0000313" key="9">
    <source>
        <dbReference type="Proteomes" id="UP000371977"/>
    </source>
</evidence>
<dbReference type="SUPFAM" id="SSF53613">
    <property type="entry name" value="Ribokinase-like"/>
    <property type="match status" value="1"/>
</dbReference>
<dbReference type="Gene3D" id="3.40.1190.20">
    <property type="match status" value="1"/>
</dbReference>
<dbReference type="PROSITE" id="PS01049">
    <property type="entry name" value="YJEF_C_1"/>
    <property type="match status" value="1"/>
</dbReference>
<evidence type="ECO:0000256" key="2">
    <source>
        <dbReference type="ARBA" id="ARBA00022840"/>
    </source>
</evidence>
<evidence type="ECO:0000256" key="5">
    <source>
        <dbReference type="ARBA" id="ARBA00023239"/>
    </source>
</evidence>
<evidence type="ECO:0000256" key="3">
    <source>
        <dbReference type="ARBA" id="ARBA00022857"/>
    </source>
</evidence>
<evidence type="ECO:0000313" key="8">
    <source>
        <dbReference type="EMBL" id="TYC49550.1"/>
    </source>
</evidence>
<keyword evidence="3 6" id="KW-0521">NADP</keyword>
<comment type="similarity">
    <text evidence="6">Belongs to the NnrD/CARKD family.</text>
</comment>
<dbReference type="PROSITE" id="PS01050">
    <property type="entry name" value="YJEF_C_2"/>
    <property type="match status" value="1"/>
</dbReference>
<feature type="binding site" evidence="6">
    <location>
        <position position="102"/>
    </location>
    <ligand>
        <name>(6S)-NADPHX</name>
        <dbReference type="ChEBI" id="CHEBI:64076"/>
    </ligand>
</feature>
<dbReference type="CDD" id="cd01171">
    <property type="entry name" value="YXKO-related"/>
    <property type="match status" value="1"/>
</dbReference>
<dbReference type="NCBIfam" id="TIGR00196">
    <property type="entry name" value="yjeF_cterm"/>
    <property type="match status" value="1"/>
</dbReference>
<proteinExistence type="inferred from homology"/>
<accession>A0A6C2C6K8</accession>
<gene>
    <name evidence="6" type="primary">nnrD</name>
    <name evidence="8" type="ORF">ESZ50_05220</name>
</gene>
<dbReference type="PANTHER" id="PTHR12592:SF0">
    <property type="entry name" value="ATP-DEPENDENT (S)-NAD(P)H-HYDRATE DEHYDRATASE"/>
    <property type="match status" value="1"/>
</dbReference>
<dbReference type="GO" id="GO:0005524">
    <property type="term" value="F:ATP binding"/>
    <property type="evidence" value="ECO:0007669"/>
    <property type="project" value="UniProtKB-KW"/>
</dbReference>
<comment type="catalytic activity">
    <reaction evidence="6">
        <text>(6S)-NADPHX + ADP = AMP + phosphate + NADPH + H(+)</text>
        <dbReference type="Rhea" id="RHEA:32235"/>
        <dbReference type="ChEBI" id="CHEBI:15378"/>
        <dbReference type="ChEBI" id="CHEBI:43474"/>
        <dbReference type="ChEBI" id="CHEBI:57783"/>
        <dbReference type="ChEBI" id="CHEBI:64076"/>
        <dbReference type="ChEBI" id="CHEBI:456215"/>
        <dbReference type="ChEBI" id="CHEBI:456216"/>
        <dbReference type="EC" id="4.2.1.136"/>
    </reaction>
</comment>
<dbReference type="Proteomes" id="UP000371977">
    <property type="component" value="Unassembled WGS sequence"/>
</dbReference>
<keyword evidence="9" id="KW-1185">Reference proteome</keyword>
<feature type="binding site" evidence="6">
    <location>
        <position position="154"/>
    </location>
    <ligand>
        <name>(6S)-NADPHX</name>
        <dbReference type="ChEBI" id="CHEBI:64076"/>
    </ligand>
</feature>
<feature type="binding site" evidence="6">
    <location>
        <position position="219"/>
    </location>
    <ligand>
        <name>(6S)-NADPHX</name>
        <dbReference type="ChEBI" id="CHEBI:64076"/>
    </ligand>
</feature>
<dbReference type="AlphaFoldDB" id="A0A6C2C6K8"/>
<keyword evidence="4 6" id="KW-0520">NAD</keyword>
<dbReference type="GO" id="GO:0052855">
    <property type="term" value="F:ADP-dependent NAD(P)H-hydrate dehydratase activity"/>
    <property type="evidence" value="ECO:0007669"/>
    <property type="project" value="UniProtKB-UniRule"/>
</dbReference>
<feature type="binding site" evidence="6">
    <location>
        <position position="41"/>
    </location>
    <ligand>
        <name>(6S)-NADPHX</name>
        <dbReference type="ChEBI" id="CHEBI:64076"/>
    </ligand>
</feature>
<dbReference type="PANTHER" id="PTHR12592">
    <property type="entry name" value="ATP-DEPENDENT (S)-NAD(P)H-HYDRATE DEHYDRATASE FAMILY MEMBER"/>
    <property type="match status" value="1"/>
</dbReference>
<dbReference type="EMBL" id="SDGZ01000014">
    <property type="protein sequence ID" value="TYC49550.1"/>
    <property type="molecule type" value="Genomic_DNA"/>
</dbReference>
<keyword evidence="2 6" id="KW-0067">ATP-binding</keyword>
<reference evidence="8 9" key="1">
    <citation type="submission" date="2019-01" db="EMBL/GenBank/DDBJ databases">
        <title>Weissella sp. nov., a novel lactic acid bacterium isolated from animal feces.</title>
        <authorList>
            <person name="Wang L.-T."/>
        </authorList>
    </citation>
    <scope>NUCLEOTIDE SEQUENCE [LARGE SCALE GENOMIC DNA]</scope>
    <source>
        <strain evidence="8 9">8H-2</strain>
    </source>
</reference>
<dbReference type="GO" id="GO:0052856">
    <property type="term" value="F:NAD(P)HX epimerase activity"/>
    <property type="evidence" value="ECO:0007669"/>
    <property type="project" value="TreeGrafter"/>
</dbReference>
<comment type="catalytic activity">
    <reaction evidence="6">
        <text>(6S)-NADHX + ADP = AMP + phosphate + NADH + H(+)</text>
        <dbReference type="Rhea" id="RHEA:32223"/>
        <dbReference type="ChEBI" id="CHEBI:15378"/>
        <dbReference type="ChEBI" id="CHEBI:43474"/>
        <dbReference type="ChEBI" id="CHEBI:57945"/>
        <dbReference type="ChEBI" id="CHEBI:64074"/>
        <dbReference type="ChEBI" id="CHEBI:456215"/>
        <dbReference type="ChEBI" id="CHEBI:456216"/>
        <dbReference type="EC" id="4.2.1.136"/>
    </reaction>
</comment>
<feature type="binding site" evidence="6">
    <location>
        <position position="218"/>
    </location>
    <ligand>
        <name>AMP</name>
        <dbReference type="ChEBI" id="CHEBI:456215"/>
    </ligand>
</feature>
<dbReference type="InterPro" id="IPR000631">
    <property type="entry name" value="CARKD"/>
</dbReference>
<dbReference type="OrthoDB" id="9806925at2"/>
<keyword evidence="5 6" id="KW-0456">Lyase</keyword>
<comment type="caution">
    <text evidence="8">The sequence shown here is derived from an EMBL/GenBank/DDBJ whole genome shotgun (WGS) entry which is preliminary data.</text>
</comment>
<dbReference type="Pfam" id="PF01256">
    <property type="entry name" value="Carb_kinase"/>
    <property type="match status" value="1"/>
</dbReference>
<dbReference type="InterPro" id="IPR017953">
    <property type="entry name" value="Carbohydrate_kinase_pred_CS"/>
</dbReference>
<evidence type="ECO:0000256" key="6">
    <source>
        <dbReference type="HAMAP-Rule" id="MF_01965"/>
    </source>
</evidence>
<dbReference type="PROSITE" id="PS51383">
    <property type="entry name" value="YJEF_C_3"/>
    <property type="match status" value="1"/>
</dbReference>
<keyword evidence="1 6" id="KW-0547">Nucleotide-binding</keyword>
<organism evidence="8 9">
    <name type="scientific">Weissella muntiaci</name>
    <dbReference type="NCBI Taxonomy" id="2508881"/>
    <lineage>
        <taxon>Bacteria</taxon>
        <taxon>Bacillati</taxon>
        <taxon>Bacillota</taxon>
        <taxon>Bacilli</taxon>
        <taxon>Lactobacillales</taxon>
        <taxon>Lactobacillaceae</taxon>
        <taxon>Weissella</taxon>
    </lineage>
</organism>
<comment type="cofactor">
    <cofactor evidence="6">
        <name>Mg(2+)</name>
        <dbReference type="ChEBI" id="CHEBI:18420"/>
    </cofactor>
</comment>
<sequence>MTEELTATIVHEIIQKRPSNSHKGDFGRVLIIAGNQQFGGAGLMATAAAVNAGAGLVTLATDPVNLTALHVRTPEAMFIDWHDDAELSSAIEKSDVILIGPGLGTDEFAIRLVKKTFALAKGNQRLVVDGSALTVMAQNNLVFPLNVFSVATPHQGEWELLSGIKLAYQDNMSLNNVQRSILNANTLVLKQHHTIVMSDQREFQLKLGGPYMAVGGMGDTLAGIIAAFLAQFTNATKATEAAVYVHSAIAEQMAHHSYVVKPTIIADFLPNYMVQIKSNLDQE</sequence>
<dbReference type="EC" id="4.2.1.136" evidence="6"/>
<name>A0A6C2C6K8_9LACO</name>
<dbReference type="RefSeq" id="WP_148622541.1">
    <property type="nucleotide sequence ID" value="NZ_SDGZ01000014.1"/>
</dbReference>
<dbReference type="HAMAP" id="MF_01965">
    <property type="entry name" value="NADHX_dehydratase"/>
    <property type="match status" value="1"/>
</dbReference>
<evidence type="ECO:0000259" key="7">
    <source>
        <dbReference type="PROSITE" id="PS51383"/>
    </source>
</evidence>
<comment type="function">
    <text evidence="6">Catalyzes the dehydration of the S-form of NAD(P)HX at the expense of ADP, which is converted to AMP. Together with NAD(P)HX epimerase, which catalyzes the epimerization of the S- and R-forms, the enzyme allows the repair of both epimers of NAD(P)HX, a damaged form of NAD(P)H that is a result of enzymatic or heat-dependent hydration.</text>
</comment>
<feature type="domain" description="YjeF C-terminal" evidence="7">
    <location>
        <begin position="6"/>
        <end position="276"/>
    </location>
</feature>
<evidence type="ECO:0000256" key="4">
    <source>
        <dbReference type="ARBA" id="ARBA00023027"/>
    </source>
</evidence>
<comment type="subunit">
    <text evidence="6">Homotetramer.</text>
</comment>
<feature type="binding site" evidence="6">
    <location>
        <begin position="190"/>
        <end position="194"/>
    </location>
    <ligand>
        <name>AMP</name>
        <dbReference type="ChEBI" id="CHEBI:456215"/>
    </ligand>
</feature>
<evidence type="ECO:0000256" key="1">
    <source>
        <dbReference type="ARBA" id="ARBA00022741"/>
    </source>
</evidence>
<dbReference type="GO" id="GO:0110051">
    <property type="term" value="P:metabolite repair"/>
    <property type="evidence" value="ECO:0007669"/>
    <property type="project" value="TreeGrafter"/>
</dbReference>
<protein>
    <recommendedName>
        <fullName evidence="6">ADP-dependent (S)-NAD(P)H-hydrate dehydratase</fullName>
        <ecNumber evidence="6">4.2.1.136</ecNumber>
    </recommendedName>
    <alternativeName>
        <fullName evidence="6">ADP-dependent NAD(P)HX dehydratase</fullName>
    </alternativeName>
</protein>
<dbReference type="InterPro" id="IPR029056">
    <property type="entry name" value="Ribokinase-like"/>
</dbReference>
<dbReference type="GO" id="GO:0046496">
    <property type="term" value="P:nicotinamide nucleotide metabolic process"/>
    <property type="evidence" value="ECO:0007669"/>
    <property type="project" value="UniProtKB-UniRule"/>
</dbReference>